<protein>
    <recommendedName>
        <fullName evidence="2">Bifunctional ligase/repressor BirA</fullName>
    </recommendedName>
    <alternativeName>
        <fullName evidence="2">Biotin--[acetyl-CoA-carboxylase] ligase</fullName>
        <ecNumber evidence="2">6.3.4.15</ecNumber>
    </alternativeName>
    <alternativeName>
        <fullName evidence="2">Biotin--protein ligase</fullName>
    </alternativeName>
    <alternativeName>
        <fullName evidence="2">Biotin-[acetyl-CoA carboxylase] synthetase</fullName>
    </alternativeName>
</protein>
<dbReference type="SUPFAM" id="SSF55681">
    <property type="entry name" value="Class II aaRS and biotin synthetases"/>
    <property type="match status" value="1"/>
</dbReference>
<keyword evidence="2" id="KW-0092">Biotin</keyword>
<comment type="catalytic activity">
    <reaction evidence="2">
        <text>biotin + L-lysyl-[protein] + ATP = N(6)-biotinyl-L-lysyl-[protein] + AMP + diphosphate + H(+)</text>
        <dbReference type="Rhea" id="RHEA:11756"/>
        <dbReference type="Rhea" id="RHEA-COMP:9752"/>
        <dbReference type="Rhea" id="RHEA-COMP:10505"/>
        <dbReference type="ChEBI" id="CHEBI:15378"/>
        <dbReference type="ChEBI" id="CHEBI:29969"/>
        <dbReference type="ChEBI" id="CHEBI:30616"/>
        <dbReference type="ChEBI" id="CHEBI:33019"/>
        <dbReference type="ChEBI" id="CHEBI:57586"/>
        <dbReference type="ChEBI" id="CHEBI:83144"/>
        <dbReference type="ChEBI" id="CHEBI:456215"/>
        <dbReference type="EC" id="6.3.4.15"/>
    </reaction>
</comment>
<feature type="binding site" evidence="2">
    <location>
        <position position="122"/>
    </location>
    <ligand>
        <name>biotin</name>
        <dbReference type="ChEBI" id="CHEBI:57586"/>
    </ligand>
</feature>
<feature type="binding site" evidence="2">
    <location>
        <begin position="126"/>
        <end position="128"/>
    </location>
    <ligand>
        <name>biotin</name>
        <dbReference type="ChEBI" id="CHEBI:57586"/>
    </ligand>
</feature>
<dbReference type="PaxDb" id="584708-Apau_1249"/>
<dbReference type="Pfam" id="PF08279">
    <property type="entry name" value="HTH_11"/>
    <property type="match status" value="1"/>
</dbReference>
<dbReference type="InterPro" id="IPR004408">
    <property type="entry name" value="Biotin_CoA_COase_ligase"/>
</dbReference>
<dbReference type="InterPro" id="IPR030855">
    <property type="entry name" value="Bifunct_BirA"/>
</dbReference>
<dbReference type="HAMAP" id="MF_00978">
    <property type="entry name" value="Bifunct_BirA"/>
    <property type="match status" value="1"/>
</dbReference>
<gene>
    <name evidence="2" type="primary">birA</name>
    <name evidence="4" type="ORF">Apau_1249</name>
</gene>
<dbReference type="GO" id="GO:0004077">
    <property type="term" value="F:biotin--[biotin carboxyl-carrier protein] ligase activity"/>
    <property type="evidence" value="ECO:0007669"/>
    <property type="project" value="UniProtKB-UniRule"/>
</dbReference>
<dbReference type="GO" id="GO:0005737">
    <property type="term" value="C:cytoplasm"/>
    <property type="evidence" value="ECO:0007669"/>
    <property type="project" value="TreeGrafter"/>
</dbReference>
<feature type="domain" description="BPL/LPL catalytic" evidence="3">
    <location>
        <begin position="75"/>
        <end position="266"/>
    </location>
</feature>
<dbReference type="InterPro" id="IPR036388">
    <property type="entry name" value="WH-like_DNA-bd_sf"/>
</dbReference>
<dbReference type="InterPro" id="IPR004143">
    <property type="entry name" value="BPL_LPL_catalytic"/>
</dbReference>
<dbReference type="Gene3D" id="2.30.30.100">
    <property type="match status" value="1"/>
</dbReference>
<dbReference type="NCBIfam" id="TIGR00121">
    <property type="entry name" value="birA_ligase"/>
    <property type="match status" value="1"/>
</dbReference>
<keyword evidence="5" id="KW-1185">Reference proteome</keyword>
<feature type="binding site" evidence="2">
    <location>
        <position position="193"/>
    </location>
    <ligand>
        <name>biotin</name>
        <dbReference type="ChEBI" id="CHEBI:57586"/>
    </ligand>
</feature>
<keyword evidence="2" id="KW-0238">DNA-binding</keyword>
<dbReference type="HOGENOM" id="CLU_051096_0_0_0"/>
<keyword evidence="2" id="KW-0805">Transcription regulation</keyword>
<dbReference type="PANTHER" id="PTHR12835:SF5">
    <property type="entry name" value="BIOTIN--PROTEIN LIGASE"/>
    <property type="match status" value="1"/>
</dbReference>
<dbReference type="EMBL" id="CM001022">
    <property type="protein sequence ID" value="EFQ23674.1"/>
    <property type="molecule type" value="Genomic_DNA"/>
</dbReference>
<dbReference type="GO" id="GO:0003677">
    <property type="term" value="F:DNA binding"/>
    <property type="evidence" value="ECO:0007669"/>
    <property type="project" value="UniProtKB-UniRule"/>
</dbReference>
<dbReference type="AlphaFoldDB" id="E3CYP6"/>
<evidence type="ECO:0000313" key="4">
    <source>
        <dbReference type="EMBL" id="EFQ23674.1"/>
    </source>
</evidence>
<dbReference type="STRING" id="584708.Apau_1249"/>
<dbReference type="Pfam" id="PF03099">
    <property type="entry name" value="BPL_LplA_LipB"/>
    <property type="match status" value="1"/>
</dbReference>
<organism evidence="4 5">
    <name type="scientific">Aminomonas paucivorans DSM 12260</name>
    <dbReference type="NCBI Taxonomy" id="584708"/>
    <lineage>
        <taxon>Bacteria</taxon>
        <taxon>Thermotogati</taxon>
        <taxon>Synergistota</taxon>
        <taxon>Synergistia</taxon>
        <taxon>Synergistales</taxon>
        <taxon>Synergistaceae</taxon>
        <taxon>Aminomonas</taxon>
    </lineage>
</organism>
<dbReference type="Proteomes" id="UP000005096">
    <property type="component" value="Chromosome"/>
</dbReference>
<accession>E3CYP6</accession>
<dbReference type="SUPFAM" id="SSF46785">
    <property type="entry name" value="Winged helix' DNA-binding domain"/>
    <property type="match status" value="1"/>
</dbReference>
<dbReference type="OrthoDB" id="9807064at2"/>
<keyword evidence="2" id="KW-0547">Nucleotide-binding</keyword>
<keyword evidence="2" id="KW-0067">ATP-binding</keyword>
<dbReference type="EC" id="6.3.4.15" evidence="2"/>
<dbReference type="GO" id="GO:0006355">
    <property type="term" value="P:regulation of DNA-templated transcription"/>
    <property type="evidence" value="ECO:0007669"/>
    <property type="project" value="UniProtKB-UniRule"/>
</dbReference>
<dbReference type="Gene3D" id="1.10.10.10">
    <property type="entry name" value="Winged helix-like DNA-binding domain superfamily/Winged helix DNA-binding domain"/>
    <property type="match status" value="1"/>
</dbReference>
<keyword evidence="1 2" id="KW-0436">Ligase</keyword>
<evidence type="ECO:0000313" key="5">
    <source>
        <dbReference type="Proteomes" id="UP000005096"/>
    </source>
</evidence>
<comment type="function">
    <text evidence="2">Acts both as a biotin--[acetyl-CoA-carboxylase] ligase and a repressor.</text>
</comment>
<keyword evidence="2" id="KW-0678">Repressor</keyword>
<evidence type="ECO:0000259" key="3">
    <source>
        <dbReference type="PROSITE" id="PS51733"/>
    </source>
</evidence>
<dbReference type="Gene3D" id="3.30.930.10">
    <property type="entry name" value="Bira Bifunctional Protein, Domain 2"/>
    <property type="match status" value="1"/>
</dbReference>
<keyword evidence="2" id="KW-0804">Transcription</keyword>
<dbReference type="InterPro" id="IPR045864">
    <property type="entry name" value="aa-tRNA-synth_II/BPL/LPL"/>
</dbReference>
<dbReference type="GO" id="GO:0005524">
    <property type="term" value="F:ATP binding"/>
    <property type="evidence" value="ECO:0007669"/>
    <property type="project" value="UniProtKB-UniRule"/>
</dbReference>
<feature type="DNA-binding region" description="H-T-H motif" evidence="2">
    <location>
        <begin position="25"/>
        <end position="44"/>
    </location>
</feature>
<proteinExistence type="inferred from homology"/>
<evidence type="ECO:0000256" key="2">
    <source>
        <dbReference type="HAMAP-Rule" id="MF_00978"/>
    </source>
</evidence>
<dbReference type="PANTHER" id="PTHR12835">
    <property type="entry name" value="BIOTIN PROTEIN LIGASE"/>
    <property type="match status" value="1"/>
</dbReference>
<comment type="caution">
    <text evidence="2">Lacks conserved residue(s) required for the propagation of feature annotation.</text>
</comment>
<comment type="similarity">
    <text evidence="2">Belongs to the biotin--protein ligase family.</text>
</comment>
<name>E3CYP6_9BACT</name>
<evidence type="ECO:0000256" key="1">
    <source>
        <dbReference type="ARBA" id="ARBA00022598"/>
    </source>
</evidence>
<dbReference type="PROSITE" id="PS51733">
    <property type="entry name" value="BPL_LPL_CATALYTIC"/>
    <property type="match status" value="1"/>
</dbReference>
<dbReference type="CDD" id="cd16442">
    <property type="entry name" value="BPL"/>
    <property type="match status" value="1"/>
</dbReference>
<dbReference type="RefSeq" id="WP_006300876.1">
    <property type="nucleotide sequence ID" value="NZ_CM001022.1"/>
</dbReference>
<dbReference type="eggNOG" id="COG1654">
    <property type="taxonomic scope" value="Bacteria"/>
</dbReference>
<dbReference type="InterPro" id="IPR013196">
    <property type="entry name" value="HTH_11"/>
</dbReference>
<reference evidence="4 5" key="1">
    <citation type="journal article" date="2010" name="Stand. Genomic Sci.">
        <title>Non-contiguous finished genome sequence of Aminomonas paucivorans type strain (GLU-3).</title>
        <authorList>
            <person name="Pitluck S."/>
            <person name="Yasawong M."/>
            <person name="Held B."/>
            <person name="Lapidus A."/>
            <person name="Nolan M."/>
            <person name="Copeland A."/>
            <person name="Lucas S."/>
            <person name="Del Rio T.G."/>
            <person name="Tice H."/>
            <person name="Cheng J.F."/>
            <person name="Chertkov O."/>
            <person name="Goodwin L."/>
            <person name="Tapia R."/>
            <person name="Han C."/>
            <person name="Liolios K."/>
            <person name="Ivanova N."/>
            <person name="Mavromatis K."/>
            <person name="Ovchinnikova G."/>
            <person name="Pati A."/>
            <person name="Chen A."/>
            <person name="Palaniappan K."/>
            <person name="Land M."/>
            <person name="Hauser L."/>
            <person name="Chang Y.J."/>
            <person name="Jeffries C.D."/>
            <person name="Pukall R."/>
            <person name="Spring S."/>
            <person name="Rohde M."/>
            <person name="Sikorski J."/>
            <person name="Goker M."/>
            <person name="Woyke T."/>
            <person name="Bristow J."/>
            <person name="Eisen J.A."/>
            <person name="Markowitz V."/>
            <person name="Hugenholtz P."/>
            <person name="Kyrpides N.C."/>
            <person name="Klenk H.P."/>
        </authorList>
    </citation>
    <scope>NUCLEOTIDE SEQUENCE [LARGE SCALE GENOMIC DNA]</scope>
    <source>
        <strain evidence="4 5">DSM 12260</strain>
    </source>
</reference>
<dbReference type="eggNOG" id="COG0340">
    <property type="taxonomic scope" value="Bacteria"/>
</dbReference>
<sequence>MNRSTPHRLQMLGILAETPGDLIPSSLLVSRLGITRQAISKLADGLRQEGIPLASVPQKGYRLEGEPHAEDFSPSWTEWLLRDVPLGHPILHFPVLDSTQVPLKELARQGAPEGVVVVAQRQESGRGRRGRDWDSPPGGGLYFSVLLRPPLLPGQVQLVNFAAALAVQEGLFRLFGLRAAIKWPNDVLLEGRKLCGILSEAAVEADRIHHVVTGMGLNVNLSASQFPAELGARIATLKDRLGGPTSRGAVLAAVLESLASQMVRLSSPEGDEALLASYRERCSTLGMPVRVELDCSFVEGTALSVDREGALWVRDALGKEHRFAAADVHHLRPSKGSEGR</sequence>
<dbReference type="InterPro" id="IPR036390">
    <property type="entry name" value="WH_DNA-bd_sf"/>
</dbReference>